<accession>L8PS12</accession>
<sequence length="40" mass="4272">MSRKPPPGVKCRWTHGSCAALRSMPPWSAVHRGGLGSLAQ</sequence>
<proteinExistence type="predicted"/>
<organism evidence="1 2">
    <name type="scientific">Streptomyces viridochromogenes Tue57</name>
    <dbReference type="NCBI Taxonomy" id="1160705"/>
    <lineage>
        <taxon>Bacteria</taxon>
        <taxon>Bacillati</taxon>
        <taxon>Actinomycetota</taxon>
        <taxon>Actinomycetes</taxon>
        <taxon>Kitasatosporales</taxon>
        <taxon>Streptomycetaceae</taxon>
        <taxon>Streptomyces</taxon>
    </lineage>
</organism>
<dbReference type="EMBL" id="AMLP01000011">
    <property type="protein sequence ID" value="ELS58808.1"/>
    <property type="molecule type" value="Genomic_DNA"/>
</dbReference>
<dbReference type="PATRIC" id="fig|1160705.3.peg.220"/>
<evidence type="ECO:0000313" key="1">
    <source>
        <dbReference type="EMBL" id="ELS58808.1"/>
    </source>
</evidence>
<dbReference type="AlphaFoldDB" id="L8PS12"/>
<name>L8PS12_STRVR</name>
<reference evidence="1 2" key="1">
    <citation type="journal article" date="2013" name="Genome Announc.">
        <title>Draft Genome Sequence of Streptomyces viridochromogenes Strain Tu57, Producer of Avilamycin.</title>
        <authorList>
            <person name="Gruning B.A."/>
            <person name="Erxleben A."/>
            <person name="Hahnlein A."/>
            <person name="Gunther S."/>
        </authorList>
    </citation>
    <scope>NUCLEOTIDE SEQUENCE [LARGE SCALE GENOMIC DNA]</scope>
    <source>
        <strain evidence="1 2">Tue57</strain>
    </source>
</reference>
<protein>
    <submittedName>
        <fullName evidence="1">Uncharacterized protein</fullName>
    </submittedName>
</protein>
<dbReference type="Proteomes" id="UP000011205">
    <property type="component" value="Unassembled WGS sequence"/>
</dbReference>
<gene>
    <name evidence="1" type="ORF">STVIR_0225</name>
</gene>
<comment type="caution">
    <text evidence="1">The sequence shown here is derived from an EMBL/GenBank/DDBJ whole genome shotgun (WGS) entry which is preliminary data.</text>
</comment>
<evidence type="ECO:0000313" key="2">
    <source>
        <dbReference type="Proteomes" id="UP000011205"/>
    </source>
</evidence>